<dbReference type="SUPFAM" id="SSF47113">
    <property type="entry name" value="Histone-fold"/>
    <property type="match status" value="1"/>
</dbReference>
<dbReference type="PANTHER" id="PTHR11380:SF16">
    <property type="entry name" value="TRANSCRIPTION INITIATION PROTEIN SPT3 HOMOLOG"/>
    <property type="match status" value="1"/>
</dbReference>
<dbReference type="InterPro" id="IPR003195">
    <property type="entry name" value="TFIID_TAF13"/>
</dbReference>
<comment type="similarity">
    <text evidence="5">Belongs to the SPT3 family.</text>
</comment>
<comment type="subcellular location">
    <subcellularLocation>
        <location evidence="1">Nucleus</location>
    </subcellularLocation>
</comment>
<dbReference type="GO" id="GO:0003713">
    <property type="term" value="F:transcription coactivator activity"/>
    <property type="evidence" value="ECO:0007669"/>
    <property type="project" value="TreeGrafter"/>
</dbReference>
<accession>A0A6F9DUL8</accession>
<dbReference type="GO" id="GO:0046982">
    <property type="term" value="F:protein heterodimerization activity"/>
    <property type="evidence" value="ECO:0007669"/>
    <property type="project" value="InterPro"/>
</dbReference>
<reference evidence="7" key="1">
    <citation type="submission" date="2020-04" db="EMBL/GenBank/DDBJ databases">
        <authorList>
            <person name="Neveu A P."/>
        </authorList>
    </citation>
    <scope>NUCLEOTIDE SEQUENCE</scope>
    <source>
        <tissue evidence="7">Whole embryo</tissue>
    </source>
</reference>
<keyword evidence="3" id="KW-0804">Transcription</keyword>
<dbReference type="GO" id="GO:0006366">
    <property type="term" value="P:transcription by RNA polymerase II"/>
    <property type="evidence" value="ECO:0007669"/>
    <property type="project" value="InterPro"/>
</dbReference>
<dbReference type="Gene3D" id="1.10.20.10">
    <property type="entry name" value="Histone, subunit A"/>
    <property type="match status" value="1"/>
</dbReference>
<gene>
    <name evidence="7" type="primary">Supt3h</name>
</gene>
<organism evidence="7">
    <name type="scientific">Phallusia mammillata</name>
    <dbReference type="NCBI Taxonomy" id="59560"/>
    <lineage>
        <taxon>Eukaryota</taxon>
        <taxon>Metazoa</taxon>
        <taxon>Chordata</taxon>
        <taxon>Tunicata</taxon>
        <taxon>Ascidiacea</taxon>
        <taxon>Phlebobranchia</taxon>
        <taxon>Ascidiidae</taxon>
        <taxon>Phallusia</taxon>
    </lineage>
</organism>
<dbReference type="Pfam" id="PF02269">
    <property type="entry name" value="TFIID-18kDa"/>
    <property type="match status" value="1"/>
</dbReference>
<dbReference type="AlphaFoldDB" id="A0A6F9DUL8"/>
<dbReference type="CDD" id="cd22926">
    <property type="entry name" value="HFD_SPT3"/>
    <property type="match status" value="1"/>
</dbReference>
<evidence type="ECO:0000256" key="2">
    <source>
        <dbReference type="ARBA" id="ARBA00023015"/>
    </source>
</evidence>
<sequence length="302" mass="34409">MSAHFLQKCDKQTNYRMAEATTDVSTFSTEIEAMLHALGDVWKPLPQTVSLVETILHKKLCTILQKASQVAEMRGSPAIGLEEFVFLLRNNKPKLVHFVQHVKFKDLKSSLSRNLDAEDLENDDSKQSKRYKVCLEFLQMIDNRGGYVTSSLADVDVIRISRQERAEKQTRQMTSEQYVKFAQCRQVTFSNRLSKFCEWFDVILPILPRQPNSSGWETLAYIAHETVGEIVDLSLLVQKDQRDNHKHVSGHSSLTLAPSEPAKTDASENLNVSLGEGKFQNELALKPSHIKEALRRCPNFFK</sequence>
<keyword evidence="2" id="KW-0805">Transcription regulation</keyword>
<protein>
    <submittedName>
        <fullName evidence="7">Transcription initiation protein SPT3 homolog</fullName>
    </submittedName>
</protein>
<evidence type="ECO:0000256" key="6">
    <source>
        <dbReference type="SAM" id="MobiDB-lite"/>
    </source>
</evidence>
<evidence type="ECO:0000256" key="4">
    <source>
        <dbReference type="ARBA" id="ARBA00023242"/>
    </source>
</evidence>
<dbReference type="GO" id="GO:0005634">
    <property type="term" value="C:nucleus"/>
    <property type="evidence" value="ECO:0007669"/>
    <property type="project" value="UniProtKB-SubCell"/>
</dbReference>
<name>A0A6F9DUL8_9ASCI</name>
<evidence type="ECO:0000313" key="7">
    <source>
        <dbReference type="EMBL" id="CAB3266710.1"/>
    </source>
</evidence>
<evidence type="ECO:0000256" key="3">
    <source>
        <dbReference type="ARBA" id="ARBA00023163"/>
    </source>
</evidence>
<keyword evidence="4" id="KW-0539">Nucleus</keyword>
<dbReference type="InterPro" id="IPR009072">
    <property type="entry name" value="Histone-fold"/>
</dbReference>
<evidence type="ECO:0000256" key="1">
    <source>
        <dbReference type="ARBA" id="ARBA00004123"/>
    </source>
</evidence>
<feature type="region of interest" description="Disordered" evidence="6">
    <location>
        <begin position="245"/>
        <end position="267"/>
    </location>
</feature>
<evidence type="ECO:0000256" key="5">
    <source>
        <dbReference type="ARBA" id="ARBA00061274"/>
    </source>
</evidence>
<dbReference type="EMBL" id="LR790848">
    <property type="protein sequence ID" value="CAB3266710.1"/>
    <property type="molecule type" value="mRNA"/>
</dbReference>
<dbReference type="PANTHER" id="PTHR11380">
    <property type="entry name" value="TRANSCRIPTION INITIATION FACTOR TFIID/SUPT3-RELATED"/>
    <property type="match status" value="1"/>
</dbReference>
<proteinExistence type="evidence at transcript level"/>